<feature type="domain" description="FAD-binding FR-type" evidence="8">
    <location>
        <begin position="1"/>
        <end position="101"/>
    </location>
</feature>
<evidence type="ECO:0000256" key="6">
    <source>
        <dbReference type="ARBA" id="ARBA00023014"/>
    </source>
</evidence>
<evidence type="ECO:0000256" key="2">
    <source>
        <dbReference type="ARBA" id="ARBA00022714"/>
    </source>
</evidence>
<dbReference type="InterPro" id="IPR017927">
    <property type="entry name" value="FAD-bd_FR_type"/>
</dbReference>
<dbReference type="InterPro" id="IPR017938">
    <property type="entry name" value="Riboflavin_synthase-like_b-brl"/>
</dbReference>
<keyword evidence="5" id="KW-0408">Iron</keyword>
<keyword evidence="6" id="KW-0411">Iron-sulfur</keyword>
<dbReference type="InterPro" id="IPR006058">
    <property type="entry name" value="2Fe2S_fd_BS"/>
</dbReference>
<evidence type="ECO:0000313" key="10">
    <source>
        <dbReference type="Proteomes" id="UP000055019"/>
    </source>
</evidence>
<dbReference type="CDD" id="cd00207">
    <property type="entry name" value="fer2"/>
    <property type="match status" value="1"/>
</dbReference>
<keyword evidence="1" id="KW-0285">Flavoprotein</keyword>
<dbReference type="RefSeq" id="WP_061152237.1">
    <property type="nucleotide sequence ID" value="NZ_FCOM02000093.1"/>
</dbReference>
<dbReference type="Pfam" id="PF00111">
    <property type="entry name" value="Fer2"/>
    <property type="match status" value="1"/>
</dbReference>
<dbReference type="AlphaFoldDB" id="A0A158L396"/>
<evidence type="ECO:0000259" key="8">
    <source>
        <dbReference type="PROSITE" id="PS51384"/>
    </source>
</evidence>
<dbReference type="GO" id="GO:0016491">
    <property type="term" value="F:oxidoreductase activity"/>
    <property type="evidence" value="ECO:0007669"/>
    <property type="project" value="UniProtKB-KW"/>
</dbReference>
<dbReference type="SUPFAM" id="SSF54292">
    <property type="entry name" value="2Fe-2S ferredoxin-like"/>
    <property type="match status" value="1"/>
</dbReference>
<dbReference type="SUPFAM" id="SSF52343">
    <property type="entry name" value="Ferredoxin reductase-like, C-terminal NADP-linked domain"/>
    <property type="match status" value="1"/>
</dbReference>
<evidence type="ECO:0000259" key="7">
    <source>
        <dbReference type="PROSITE" id="PS51085"/>
    </source>
</evidence>
<dbReference type="Pfam" id="PF00175">
    <property type="entry name" value="NAD_binding_1"/>
    <property type="match status" value="1"/>
</dbReference>
<protein>
    <submittedName>
        <fullName evidence="9">Ferredoxin</fullName>
    </submittedName>
</protein>
<dbReference type="PANTHER" id="PTHR47354">
    <property type="entry name" value="NADH OXIDOREDUCTASE HCR"/>
    <property type="match status" value="1"/>
</dbReference>
<dbReference type="PROSITE" id="PS51384">
    <property type="entry name" value="FAD_FR"/>
    <property type="match status" value="1"/>
</dbReference>
<dbReference type="Gene3D" id="3.40.50.80">
    <property type="entry name" value="Nucleotide-binding domain of ferredoxin-NADP reductase (FNR) module"/>
    <property type="match status" value="1"/>
</dbReference>
<keyword evidence="3" id="KW-0479">Metal-binding</keyword>
<dbReference type="PRINTS" id="PR00409">
    <property type="entry name" value="PHDIOXRDTASE"/>
</dbReference>
<dbReference type="InterPro" id="IPR001433">
    <property type="entry name" value="OxRdtase_FAD/NAD-bd"/>
</dbReference>
<proteinExistence type="predicted"/>
<reference evidence="9" key="1">
    <citation type="submission" date="2016-01" db="EMBL/GenBank/DDBJ databases">
        <authorList>
            <person name="Peeters C."/>
        </authorList>
    </citation>
    <scope>NUCLEOTIDE SEQUENCE [LARGE SCALE GENOMIC DNA]</scope>
    <source>
        <strain evidence="9">LMG 29317</strain>
    </source>
</reference>
<accession>A0A158L396</accession>
<dbReference type="PROSITE" id="PS00197">
    <property type="entry name" value="2FE2S_FER_1"/>
    <property type="match status" value="1"/>
</dbReference>
<dbReference type="InterPro" id="IPR050415">
    <property type="entry name" value="MRET"/>
</dbReference>
<sequence>MLKLRVRSITHEAEGILSYELVDPSGRGLPRFEAGAHIDVRIPGGLSRRYSLCNPPTDTDCYRIAVLNAPDGRGGSRAMHEKVRAGDWIEVSEPHNFFPLAANAKHSVLLAGGIGITPILAMMEDLEAQGRSWELHYCTRDASRTAFLRRFASATADPRVTIHHDEGDPSKGLNIAGLLSQHEEGEHVYFCGPTGFMAAVQAAAEHWPREAVHFEYFGAEPPKASVAGQGAHASELHLSRSDRVVPIEAGQTILDALRAAGVECESSCEAGMCGACKATYSAGTPEHNDYVLSDDERRNQVLVCCARVSKGPVVLEL</sequence>
<name>A0A158L396_9BURK</name>
<dbReference type="InterPro" id="IPR001041">
    <property type="entry name" value="2Fe-2S_ferredoxin-type"/>
</dbReference>
<evidence type="ECO:0000256" key="4">
    <source>
        <dbReference type="ARBA" id="ARBA00023002"/>
    </source>
</evidence>
<evidence type="ECO:0000256" key="1">
    <source>
        <dbReference type="ARBA" id="ARBA00022630"/>
    </source>
</evidence>
<dbReference type="InterPro" id="IPR036010">
    <property type="entry name" value="2Fe-2S_ferredoxin-like_sf"/>
</dbReference>
<dbReference type="InterPro" id="IPR039261">
    <property type="entry name" value="FNR_nucleotide-bd"/>
</dbReference>
<dbReference type="GO" id="GO:0046872">
    <property type="term" value="F:metal ion binding"/>
    <property type="evidence" value="ECO:0007669"/>
    <property type="project" value="UniProtKB-KW"/>
</dbReference>
<evidence type="ECO:0000313" key="9">
    <source>
        <dbReference type="EMBL" id="SAL87499.1"/>
    </source>
</evidence>
<dbReference type="Gene3D" id="2.40.30.10">
    <property type="entry name" value="Translation factors"/>
    <property type="match status" value="1"/>
</dbReference>
<dbReference type="PANTHER" id="PTHR47354:SF1">
    <property type="entry name" value="CARNITINE MONOOXYGENASE REDUCTASE SUBUNIT"/>
    <property type="match status" value="1"/>
</dbReference>
<dbReference type="GO" id="GO:0051537">
    <property type="term" value="F:2 iron, 2 sulfur cluster binding"/>
    <property type="evidence" value="ECO:0007669"/>
    <property type="project" value="UniProtKB-KW"/>
</dbReference>
<gene>
    <name evidence="9" type="ORF">AWB74_08140</name>
</gene>
<keyword evidence="10" id="KW-1185">Reference proteome</keyword>
<feature type="domain" description="2Fe-2S ferredoxin-type" evidence="7">
    <location>
        <begin position="234"/>
        <end position="317"/>
    </location>
</feature>
<dbReference type="OrthoDB" id="544091at2"/>
<dbReference type="PROSITE" id="PS51085">
    <property type="entry name" value="2FE2S_FER_2"/>
    <property type="match status" value="1"/>
</dbReference>
<evidence type="ECO:0000256" key="3">
    <source>
        <dbReference type="ARBA" id="ARBA00022723"/>
    </source>
</evidence>
<evidence type="ECO:0000256" key="5">
    <source>
        <dbReference type="ARBA" id="ARBA00023004"/>
    </source>
</evidence>
<comment type="caution">
    <text evidence="9">The sequence shown here is derived from an EMBL/GenBank/DDBJ whole genome shotgun (WGS) entry which is preliminary data.</text>
</comment>
<dbReference type="EMBL" id="FCOM02000093">
    <property type="protein sequence ID" value="SAL87499.1"/>
    <property type="molecule type" value="Genomic_DNA"/>
</dbReference>
<dbReference type="SUPFAM" id="SSF63380">
    <property type="entry name" value="Riboflavin synthase domain-like"/>
    <property type="match status" value="1"/>
</dbReference>
<dbReference type="Gene3D" id="3.10.20.30">
    <property type="match status" value="1"/>
</dbReference>
<organism evidence="9 10">
    <name type="scientific">Caballeronia arvi</name>
    <dbReference type="NCBI Taxonomy" id="1777135"/>
    <lineage>
        <taxon>Bacteria</taxon>
        <taxon>Pseudomonadati</taxon>
        <taxon>Pseudomonadota</taxon>
        <taxon>Betaproteobacteria</taxon>
        <taxon>Burkholderiales</taxon>
        <taxon>Burkholderiaceae</taxon>
        <taxon>Caballeronia</taxon>
    </lineage>
</organism>
<dbReference type="Proteomes" id="UP000055019">
    <property type="component" value="Unassembled WGS sequence"/>
</dbReference>
<dbReference type="InterPro" id="IPR012675">
    <property type="entry name" value="Beta-grasp_dom_sf"/>
</dbReference>
<keyword evidence="2" id="KW-0001">2Fe-2S</keyword>
<dbReference type="CDD" id="cd06185">
    <property type="entry name" value="PDR_like"/>
    <property type="match status" value="1"/>
</dbReference>
<keyword evidence="4" id="KW-0560">Oxidoreductase</keyword>